<name>A0A814VYT9_9BILA</name>
<protein>
    <submittedName>
        <fullName evidence="1">Uncharacterized protein</fullName>
    </submittedName>
</protein>
<dbReference type="EMBL" id="CAJNOM010000186">
    <property type="protein sequence ID" value="CAF1197721.1"/>
    <property type="molecule type" value="Genomic_DNA"/>
</dbReference>
<evidence type="ECO:0000313" key="1">
    <source>
        <dbReference type="EMBL" id="CAF1197721.1"/>
    </source>
</evidence>
<organism evidence="1 2">
    <name type="scientific">Adineta steineri</name>
    <dbReference type="NCBI Taxonomy" id="433720"/>
    <lineage>
        <taxon>Eukaryota</taxon>
        <taxon>Metazoa</taxon>
        <taxon>Spiralia</taxon>
        <taxon>Gnathifera</taxon>
        <taxon>Rotifera</taxon>
        <taxon>Eurotatoria</taxon>
        <taxon>Bdelloidea</taxon>
        <taxon>Adinetida</taxon>
        <taxon>Adinetidae</taxon>
        <taxon>Adineta</taxon>
    </lineage>
</organism>
<reference evidence="1" key="1">
    <citation type="submission" date="2021-02" db="EMBL/GenBank/DDBJ databases">
        <authorList>
            <person name="Nowell W R."/>
        </authorList>
    </citation>
    <scope>NUCLEOTIDE SEQUENCE</scope>
</reference>
<keyword evidence="2" id="KW-1185">Reference proteome</keyword>
<dbReference type="Proteomes" id="UP000663832">
    <property type="component" value="Unassembled WGS sequence"/>
</dbReference>
<gene>
    <name evidence="1" type="ORF">QVE165_LOCUS25625</name>
</gene>
<sequence length="109" mass="12303">MPDETTFFYIKTCGGCSYAFIFTPSQTPPLHHLLSDPHSTDHVQQQHSIIASNMALAAEREAYLRLAQHSMDNSRQFAPNINSRSPKAYGGYIVSSQMFEFFFVLALIN</sequence>
<evidence type="ECO:0000313" key="2">
    <source>
        <dbReference type="Proteomes" id="UP000663832"/>
    </source>
</evidence>
<comment type="caution">
    <text evidence="1">The sequence shown here is derived from an EMBL/GenBank/DDBJ whole genome shotgun (WGS) entry which is preliminary data.</text>
</comment>
<dbReference type="AlphaFoldDB" id="A0A814VYT9"/>
<accession>A0A814VYT9</accession>
<proteinExistence type="predicted"/>